<dbReference type="HOGENOM" id="CLU_862501_0_0_6"/>
<accession>A0A0F6TQ92</accession>
<dbReference type="EMBL" id="CP010975">
    <property type="protein sequence ID" value="AKE51995.1"/>
    <property type="molecule type" value="Genomic_DNA"/>
</dbReference>
<dbReference type="InterPro" id="IPR038765">
    <property type="entry name" value="Papain-like_cys_pep_sf"/>
</dbReference>
<dbReference type="SUPFAM" id="SSF54001">
    <property type="entry name" value="Cysteine proteinases"/>
    <property type="match status" value="1"/>
</dbReference>
<evidence type="ECO:0000313" key="2">
    <source>
        <dbReference type="Proteomes" id="UP000034071"/>
    </source>
</evidence>
<dbReference type="OrthoDB" id="9805237at2"/>
<dbReference type="STRING" id="914150.TQ33_1033"/>
<dbReference type="Proteomes" id="UP000034071">
    <property type="component" value="Chromosome"/>
</dbReference>
<dbReference type="AlphaFoldDB" id="A0A0F6TQ92"/>
<evidence type="ECO:0000313" key="1">
    <source>
        <dbReference type="EMBL" id="AKE51995.1"/>
    </source>
</evidence>
<organism evidence="1 2">
    <name type="scientific">Kangiella geojedonensis</name>
    <dbReference type="NCBI Taxonomy" id="914150"/>
    <lineage>
        <taxon>Bacteria</taxon>
        <taxon>Pseudomonadati</taxon>
        <taxon>Pseudomonadota</taxon>
        <taxon>Gammaproteobacteria</taxon>
        <taxon>Kangiellales</taxon>
        <taxon>Kangiellaceae</taxon>
        <taxon>Kangiella</taxon>
    </lineage>
</organism>
<reference evidence="1 2" key="1">
    <citation type="submission" date="2015-02" db="EMBL/GenBank/DDBJ databases">
        <title>Complete genome sequence of Kangiella geojedonensis strain YCS-5T.</title>
        <authorList>
            <person name="Kim K.M."/>
        </authorList>
    </citation>
    <scope>NUCLEOTIDE SEQUENCE [LARGE SCALE GENOMIC DNA]</scope>
    <source>
        <strain evidence="1 2">YCS-5</strain>
    </source>
</reference>
<gene>
    <name evidence="1" type="ORF">TQ33_1033</name>
</gene>
<name>A0A0F6TQ92_9GAMM</name>
<sequence>MHVRDLKAGDVLLFSPEEGSWISKAITWLTDAPVSHAAMTYQIPTKMVEETPPAVRIAEATMRFPGRTVHVMRLNKTTIDDFKPVMDIAAKYLNGEAPYAMNNLYLVGMLLIYKKFTPSDTTQKIILRILKRLTEKLLDAINQHKYPDKHPMVCSQFVFECYQEAGKAYQLTIKNGSLLGDSNRPTLLSKAFKHKRQQSQLGGLQSDNTSDEELAKELYEAMNDETLLASGTVADELLDAIHDFAQVLHGVSHQVELEKADPKQGIAILQAQSSMFVTPGDLLRHCPELVHIGDIKLK</sequence>
<dbReference type="KEGG" id="kge:TQ33_1033"/>
<keyword evidence="2" id="KW-1185">Reference proteome</keyword>
<dbReference type="Gene3D" id="3.90.1720.10">
    <property type="entry name" value="endopeptidase domain like (from Nostoc punctiforme)"/>
    <property type="match status" value="1"/>
</dbReference>
<dbReference type="RefSeq" id="WP_046561114.1">
    <property type="nucleotide sequence ID" value="NZ_CP010975.1"/>
</dbReference>
<proteinExistence type="predicted"/>
<protein>
    <submittedName>
        <fullName evidence="1">Uncharacterized protein</fullName>
    </submittedName>
</protein>